<dbReference type="Pfam" id="PF06983">
    <property type="entry name" value="3-dmu-9_3-mt"/>
    <property type="match status" value="1"/>
</dbReference>
<dbReference type="Proteomes" id="UP001205861">
    <property type="component" value="Unassembled WGS sequence"/>
</dbReference>
<evidence type="ECO:0000313" key="3">
    <source>
        <dbReference type="Proteomes" id="UP001205861"/>
    </source>
</evidence>
<proteinExistence type="predicted"/>
<gene>
    <name evidence="2" type="ORF">NX773_18575</name>
</gene>
<name>A0ABT2BNV4_9BURK</name>
<organism evidence="2 3">
    <name type="scientific">Massilia solisilvae</name>
    <dbReference type="NCBI Taxonomy" id="1811225"/>
    <lineage>
        <taxon>Bacteria</taxon>
        <taxon>Pseudomonadati</taxon>
        <taxon>Pseudomonadota</taxon>
        <taxon>Betaproteobacteria</taxon>
        <taxon>Burkholderiales</taxon>
        <taxon>Oxalobacteraceae</taxon>
        <taxon>Telluria group</taxon>
        <taxon>Massilia</taxon>
    </lineage>
</organism>
<dbReference type="PANTHER" id="PTHR33990">
    <property type="entry name" value="PROTEIN YJDN-RELATED"/>
    <property type="match status" value="1"/>
</dbReference>
<reference evidence="2 3" key="1">
    <citation type="submission" date="2022-08" db="EMBL/GenBank/DDBJ databases">
        <title>Reclassification of Massilia species as members of the genera Telluria, Duganella, Pseudoduganella, Mokoshia gen. nov. and Zemynaea gen. nov. using orthogonal and non-orthogonal genome-based approaches.</title>
        <authorList>
            <person name="Bowman J.P."/>
        </authorList>
    </citation>
    <scope>NUCLEOTIDE SEQUENCE [LARGE SCALE GENOMIC DNA]</scope>
    <source>
        <strain evidence="2 3">JCM 31607</strain>
    </source>
</reference>
<dbReference type="CDD" id="cd06588">
    <property type="entry name" value="PhnB_like"/>
    <property type="match status" value="1"/>
</dbReference>
<dbReference type="Gene3D" id="3.10.180.10">
    <property type="entry name" value="2,3-Dihydroxybiphenyl 1,2-Dioxygenase, domain 1"/>
    <property type="match status" value="1"/>
</dbReference>
<keyword evidence="3" id="KW-1185">Reference proteome</keyword>
<evidence type="ECO:0000313" key="2">
    <source>
        <dbReference type="EMBL" id="MCS0610176.1"/>
    </source>
</evidence>
<accession>A0ABT2BNV4</accession>
<comment type="caution">
    <text evidence="2">The sequence shown here is derived from an EMBL/GenBank/DDBJ whole genome shotgun (WGS) entry which is preliminary data.</text>
</comment>
<dbReference type="RefSeq" id="WP_258857783.1">
    <property type="nucleotide sequence ID" value="NZ_JANUGV010000006.1"/>
</dbReference>
<dbReference type="EMBL" id="JANUGV010000006">
    <property type="protein sequence ID" value="MCS0610176.1"/>
    <property type="molecule type" value="Genomic_DNA"/>
</dbReference>
<sequence length="141" mass="15571">MMQPVPYLVFNGNCEEAMRFYERTLDARIETTIRMSDMPCPSGAPAEQPDSIAHMRLALDRNGNMLFGGDCPPSMPYEGIKGVSFTLSYDTVEQAQRIFTALSEGGKVTMPFAPAFWAKASGMVTDRFGVPWIVNGALIEH</sequence>
<evidence type="ECO:0000259" key="1">
    <source>
        <dbReference type="Pfam" id="PF06983"/>
    </source>
</evidence>
<dbReference type="SUPFAM" id="SSF54593">
    <property type="entry name" value="Glyoxalase/Bleomycin resistance protein/Dihydroxybiphenyl dioxygenase"/>
    <property type="match status" value="1"/>
</dbReference>
<feature type="domain" description="PhnB-like" evidence="1">
    <location>
        <begin position="5"/>
        <end position="134"/>
    </location>
</feature>
<dbReference type="PANTHER" id="PTHR33990:SF1">
    <property type="entry name" value="PROTEIN YJDN"/>
    <property type="match status" value="1"/>
</dbReference>
<dbReference type="InterPro" id="IPR028973">
    <property type="entry name" value="PhnB-like"/>
</dbReference>
<protein>
    <submittedName>
        <fullName evidence="2">VOC family protein</fullName>
    </submittedName>
</protein>
<dbReference type="InterPro" id="IPR029068">
    <property type="entry name" value="Glyas_Bleomycin-R_OHBP_Dase"/>
</dbReference>